<keyword evidence="4" id="KW-0479">Metal-binding</keyword>
<feature type="domain" description="Peptidase M13 N-terminal" evidence="10">
    <location>
        <begin position="66"/>
        <end position="440"/>
    </location>
</feature>
<evidence type="ECO:0000256" key="7">
    <source>
        <dbReference type="ARBA" id="ARBA00023049"/>
    </source>
</evidence>
<dbReference type="InterPro" id="IPR000718">
    <property type="entry name" value="Peptidase_M13"/>
</dbReference>
<dbReference type="RefSeq" id="WP_330195385.1">
    <property type="nucleotide sequence ID" value="NZ_JAZDRO010000001.1"/>
</dbReference>
<evidence type="ECO:0000259" key="10">
    <source>
        <dbReference type="Pfam" id="PF05649"/>
    </source>
</evidence>
<accession>A0ABU7LWF7</accession>
<keyword evidence="3" id="KW-0645">Protease</keyword>
<keyword evidence="5 11" id="KW-0378">Hydrolase</keyword>
<evidence type="ECO:0000256" key="6">
    <source>
        <dbReference type="ARBA" id="ARBA00022833"/>
    </source>
</evidence>
<keyword evidence="7" id="KW-0482">Metalloprotease</keyword>
<dbReference type="Gene3D" id="1.10.1380.10">
    <property type="entry name" value="Neutral endopeptidase , domain2"/>
    <property type="match status" value="1"/>
</dbReference>
<dbReference type="Gene3D" id="3.40.390.10">
    <property type="entry name" value="Collagenase (Catalytic Domain)"/>
    <property type="match status" value="1"/>
</dbReference>
<evidence type="ECO:0000313" key="11">
    <source>
        <dbReference type="EMBL" id="MEE2565854.1"/>
    </source>
</evidence>
<evidence type="ECO:0000313" key="12">
    <source>
        <dbReference type="Proteomes" id="UP001310692"/>
    </source>
</evidence>
<dbReference type="CDD" id="cd08662">
    <property type="entry name" value="M13"/>
    <property type="match status" value="1"/>
</dbReference>
<proteinExistence type="inferred from homology"/>
<sequence length="699" mass="77699">MKKWLLGGACLALLAGCGEPAGDDTAMTDDAVQQDSMTDDGNQEVAAAELGAWGFDTAGMDASVDPGDDFFRYANGAWLDSTEIPGDLSNYGMFTELALEAEQHVQDIIVDLASASPAQGTVEQKVGDLYASWMDTDTIEARGLEPIQPWLDEIAAAETHDDVAALFATLHHQSPFGAGIIPDPADTTRYTVFVGQGGLGLPDRDFYLNEEERFEEYRDAYRAYIAEIFDLAGIDGGEEKANAIMDLEVRIAEVHWTQERSRNIQEIYNPMPLDQLSALAPSLNLTEGLTSLGLGSVESYLVAQPSAIEGAGQIFADTPVDVWQDYMTFHILNNNTNALPAAFDQASFNLYGRTLNGTEEQRPRDRRGVNLVGGSLGEAVGQVYVERHFPASSKDQMEDLVANLIAAFEERLQNLEWMDEETREQALLKLSTFEPRIGYPDEWTDYSDLEIQADDLFGNLVRINEFNWNDQLEDLQGPVDRGQWPYPPQTVNASYNPLMNQITFPAGILQPPFFDPNADAAINYGAIGAVIGHEIGHGFDDQGRQFDEAGRIRNWWSVETNEAFEQRSGALGAQYDTYSPIEGMFVNGTFTMGENIGDLGGLQMAYSAYHRHLDACCDGVAPELDGMTGDQRFFLAWAQVWRRLYREDNLRQRLVTDPHSPSQYRTNGVVRNLDPWYEAFGVTEDDQLYLPPEERVGIW</sequence>
<dbReference type="PROSITE" id="PS51885">
    <property type="entry name" value="NEPRILYSIN"/>
    <property type="match status" value="1"/>
</dbReference>
<evidence type="ECO:0000259" key="9">
    <source>
        <dbReference type="Pfam" id="PF01431"/>
    </source>
</evidence>
<comment type="cofactor">
    <cofactor evidence="1">
        <name>Zn(2+)</name>
        <dbReference type="ChEBI" id="CHEBI:29105"/>
    </cofactor>
</comment>
<evidence type="ECO:0000256" key="3">
    <source>
        <dbReference type="ARBA" id="ARBA00022670"/>
    </source>
</evidence>
<dbReference type="InterPro" id="IPR008753">
    <property type="entry name" value="Peptidase_M13_N"/>
</dbReference>
<comment type="similarity">
    <text evidence="2">Belongs to the peptidase M13 family.</text>
</comment>
<dbReference type="EC" id="3.4.24.-" evidence="11"/>
<dbReference type="InterPro" id="IPR042089">
    <property type="entry name" value="Peptidase_M13_dom_2"/>
</dbReference>
<dbReference type="PROSITE" id="PS51257">
    <property type="entry name" value="PROKAR_LIPOPROTEIN"/>
    <property type="match status" value="1"/>
</dbReference>
<feature type="chain" id="PRO_5046669478" evidence="8">
    <location>
        <begin position="22"/>
        <end position="699"/>
    </location>
</feature>
<dbReference type="PANTHER" id="PTHR11733">
    <property type="entry name" value="ZINC METALLOPROTEASE FAMILY M13 NEPRILYSIN-RELATED"/>
    <property type="match status" value="1"/>
</dbReference>
<evidence type="ECO:0000256" key="1">
    <source>
        <dbReference type="ARBA" id="ARBA00001947"/>
    </source>
</evidence>
<dbReference type="Proteomes" id="UP001310692">
    <property type="component" value="Unassembled WGS sequence"/>
</dbReference>
<feature type="signal peptide" evidence="8">
    <location>
        <begin position="1"/>
        <end position="21"/>
    </location>
</feature>
<dbReference type="PRINTS" id="PR00786">
    <property type="entry name" value="NEPRILYSIN"/>
</dbReference>
<name>A0ABU7LWF7_9PROT</name>
<dbReference type="InterPro" id="IPR018497">
    <property type="entry name" value="Peptidase_M13_C"/>
</dbReference>
<organism evidence="11 12">
    <name type="scientific">Hyphobacterium marinum</name>
    <dbReference type="NCBI Taxonomy" id="3116574"/>
    <lineage>
        <taxon>Bacteria</taxon>
        <taxon>Pseudomonadati</taxon>
        <taxon>Pseudomonadota</taxon>
        <taxon>Alphaproteobacteria</taxon>
        <taxon>Maricaulales</taxon>
        <taxon>Maricaulaceae</taxon>
        <taxon>Hyphobacterium</taxon>
    </lineage>
</organism>
<protein>
    <submittedName>
        <fullName evidence="11">M13 family metallopeptidase</fullName>
        <ecNumber evidence="11">3.4.24.-</ecNumber>
    </submittedName>
</protein>
<dbReference type="EMBL" id="JAZDRO010000001">
    <property type="protein sequence ID" value="MEE2565854.1"/>
    <property type="molecule type" value="Genomic_DNA"/>
</dbReference>
<evidence type="ECO:0000256" key="4">
    <source>
        <dbReference type="ARBA" id="ARBA00022723"/>
    </source>
</evidence>
<dbReference type="GO" id="GO:0016787">
    <property type="term" value="F:hydrolase activity"/>
    <property type="evidence" value="ECO:0007669"/>
    <property type="project" value="UniProtKB-KW"/>
</dbReference>
<dbReference type="Pfam" id="PF05649">
    <property type="entry name" value="Peptidase_M13_N"/>
    <property type="match status" value="1"/>
</dbReference>
<dbReference type="SUPFAM" id="SSF55486">
    <property type="entry name" value="Metalloproteases ('zincins'), catalytic domain"/>
    <property type="match status" value="1"/>
</dbReference>
<evidence type="ECO:0000256" key="2">
    <source>
        <dbReference type="ARBA" id="ARBA00007357"/>
    </source>
</evidence>
<dbReference type="Pfam" id="PF01431">
    <property type="entry name" value="Peptidase_M13"/>
    <property type="match status" value="1"/>
</dbReference>
<evidence type="ECO:0000256" key="8">
    <source>
        <dbReference type="SAM" id="SignalP"/>
    </source>
</evidence>
<comment type="caution">
    <text evidence="11">The sequence shown here is derived from an EMBL/GenBank/DDBJ whole genome shotgun (WGS) entry which is preliminary data.</text>
</comment>
<keyword evidence="8" id="KW-0732">Signal</keyword>
<dbReference type="InterPro" id="IPR024079">
    <property type="entry name" value="MetalloPept_cat_dom_sf"/>
</dbReference>
<evidence type="ECO:0000256" key="5">
    <source>
        <dbReference type="ARBA" id="ARBA00022801"/>
    </source>
</evidence>
<feature type="domain" description="Peptidase M13 C-terminal" evidence="9">
    <location>
        <begin position="492"/>
        <end position="696"/>
    </location>
</feature>
<dbReference type="PANTHER" id="PTHR11733:SF167">
    <property type="entry name" value="FI17812P1-RELATED"/>
    <property type="match status" value="1"/>
</dbReference>
<reference evidence="11 12" key="1">
    <citation type="submission" date="2024-01" db="EMBL/GenBank/DDBJ databases">
        <title>Hyphobacterium bacterium isolated from marine sediment.</title>
        <authorList>
            <person name="Zhao S."/>
        </authorList>
    </citation>
    <scope>NUCLEOTIDE SEQUENCE [LARGE SCALE GENOMIC DNA]</scope>
    <source>
        <strain evidence="11 12">Y60-23</strain>
    </source>
</reference>
<keyword evidence="12" id="KW-1185">Reference proteome</keyword>
<keyword evidence="6" id="KW-0862">Zinc</keyword>
<gene>
    <name evidence="11" type="ORF">V0U35_04110</name>
</gene>